<dbReference type="GO" id="GO:0046983">
    <property type="term" value="F:protein dimerization activity"/>
    <property type="evidence" value="ECO:0007669"/>
    <property type="project" value="InterPro"/>
</dbReference>
<dbReference type="SUPFAM" id="SSF47406">
    <property type="entry name" value="SinR repressor dimerisation domain-like"/>
    <property type="match status" value="1"/>
</dbReference>
<comment type="caution">
    <text evidence="2">The sequence shown here is derived from an EMBL/GenBank/DDBJ whole genome shotgun (WGS) entry which is preliminary data.</text>
</comment>
<proteinExistence type="predicted"/>
<dbReference type="Proteomes" id="UP000310541">
    <property type="component" value="Unassembled WGS sequence"/>
</dbReference>
<dbReference type="EMBL" id="SWFM01000001">
    <property type="protein sequence ID" value="TKD72058.1"/>
    <property type="molecule type" value="Genomic_DNA"/>
</dbReference>
<evidence type="ECO:0000313" key="2">
    <source>
        <dbReference type="EMBL" id="TKD72058.1"/>
    </source>
</evidence>
<dbReference type="RefSeq" id="WP_136945908.1">
    <property type="nucleotide sequence ID" value="NZ_SWFM01000001.1"/>
</dbReference>
<feature type="domain" description="Sin" evidence="1">
    <location>
        <begin position="1"/>
        <end position="36"/>
    </location>
</feature>
<sequence>MNSEKSLPEEWRRLVEEAMESTITKEEFKAFLIEVGQQKGITSA</sequence>
<dbReference type="GO" id="GO:0006355">
    <property type="term" value="P:regulation of DNA-templated transcription"/>
    <property type="evidence" value="ECO:0007669"/>
    <property type="project" value="InterPro"/>
</dbReference>
<dbReference type="PROSITE" id="PS51500">
    <property type="entry name" value="SIN"/>
    <property type="match status" value="1"/>
</dbReference>
<dbReference type="Pfam" id="PF08671">
    <property type="entry name" value="SinI"/>
    <property type="match status" value="1"/>
</dbReference>
<evidence type="ECO:0000259" key="1">
    <source>
        <dbReference type="PROSITE" id="PS51500"/>
    </source>
</evidence>
<dbReference type="AlphaFoldDB" id="A0A4V5PYZ8"/>
<dbReference type="OrthoDB" id="2943565at2"/>
<keyword evidence="2" id="KW-0238">DNA-binding</keyword>
<gene>
    <name evidence="2" type="primary">sinI</name>
    <name evidence="2" type="ORF">FBF83_04460</name>
</gene>
<dbReference type="GO" id="GO:0003677">
    <property type="term" value="F:DNA binding"/>
    <property type="evidence" value="ECO:0007669"/>
    <property type="project" value="UniProtKB-KW"/>
</dbReference>
<name>A0A4V5PYZ8_9BACL</name>
<reference evidence="2 3" key="1">
    <citation type="submission" date="2019-04" db="EMBL/GenBank/DDBJ databases">
        <title>Genome sequence of Bacillus hwajinpoensis strain Y2.</title>
        <authorList>
            <person name="Fair J.L."/>
            <person name="Maclea K.S."/>
        </authorList>
    </citation>
    <scope>NUCLEOTIDE SEQUENCE [LARGE SCALE GENOMIC DNA]</scope>
    <source>
        <strain evidence="2 3">Y2</strain>
    </source>
</reference>
<accession>A0A4V5PYZ8</accession>
<dbReference type="InterPro" id="IPR036281">
    <property type="entry name" value="SinR/SinI_dimer_dom_sf"/>
</dbReference>
<evidence type="ECO:0000313" key="3">
    <source>
        <dbReference type="Proteomes" id="UP000310541"/>
    </source>
</evidence>
<dbReference type="InterPro" id="IPR010981">
    <property type="entry name" value="SinR/SinI_dimer_dom"/>
</dbReference>
<protein>
    <submittedName>
        <fullName evidence="2">DNA-binding anti-repressor SinI</fullName>
    </submittedName>
</protein>
<organism evidence="2 3">
    <name type="scientific">Guptibacillus hwajinpoensis</name>
    <dbReference type="NCBI Taxonomy" id="208199"/>
    <lineage>
        <taxon>Bacteria</taxon>
        <taxon>Bacillati</taxon>
        <taxon>Bacillota</taxon>
        <taxon>Bacilli</taxon>
        <taxon>Bacillales</taxon>
        <taxon>Guptibacillaceae</taxon>
        <taxon>Guptibacillus</taxon>
    </lineage>
</organism>